<evidence type="ECO:0008006" key="3">
    <source>
        <dbReference type="Google" id="ProtNLM"/>
    </source>
</evidence>
<gene>
    <name evidence="1" type="primary">PARPA_02091.1 scaffold 2721</name>
</gene>
<dbReference type="PANTHER" id="PTHR10492:SF57">
    <property type="entry name" value="ATP-DEPENDENT DNA HELICASE"/>
    <property type="match status" value="1"/>
</dbReference>
<dbReference type="OrthoDB" id="2276331at2759"/>
<feature type="non-terminal residue" evidence="1">
    <location>
        <position position="1"/>
    </location>
</feature>
<name>A0A0B7N049_9FUNG</name>
<dbReference type="EMBL" id="LN720081">
    <property type="protein sequence ID" value="CEP08733.1"/>
    <property type="molecule type" value="Genomic_DNA"/>
</dbReference>
<accession>A0A0B7N049</accession>
<evidence type="ECO:0000313" key="2">
    <source>
        <dbReference type="Proteomes" id="UP000054107"/>
    </source>
</evidence>
<proteinExistence type="predicted"/>
<sequence>DEADKPRNEEDFDRIVSAEIPDPVAHPLAHQTVITSMIHGPCGLLDPTATCMKNGKCTKDYPKEFCESTVINEGEDSNIAYRRRPLRDRVTMRQNGRVTVDNRWVVPHNLYLAAKYNAHINVEVCNKINAIKYVYKYIYKGHDRAQVYMGANSAAQDQDEIKNFLDARYVSAAEACWRIL</sequence>
<dbReference type="PANTHER" id="PTHR10492">
    <property type="match status" value="1"/>
</dbReference>
<keyword evidence="2" id="KW-1185">Reference proteome</keyword>
<dbReference type="AlphaFoldDB" id="A0A0B7N049"/>
<dbReference type="STRING" id="35722.A0A0B7N049"/>
<feature type="non-terminal residue" evidence="1">
    <location>
        <position position="180"/>
    </location>
</feature>
<evidence type="ECO:0000313" key="1">
    <source>
        <dbReference type="EMBL" id="CEP08733.1"/>
    </source>
</evidence>
<protein>
    <recommendedName>
        <fullName evidence="3">Helitron helicase-like domain-containing protein</fullName>
    </recommendedName>
</protein>
<dbReference type="Proteomes" id="UP000054107">
    <property type="component" value="Unassembled WGS sequence"/>
</dbReference>
<organism evidence="1 2">
    <name type="scientific">Parasitella parasitica</name>
    <dbReference type="NCBI Taxonomy" id="35722"/>
    <lineage>
        <taxon>Eukaryota</taxon>
        <taxon>Fungi</taxon>
        <taxon>Fungi incertae sedis</taxon>
        <taxon>Mucoromycota</taxon>
        <taxon>Mucoromycotina</taxon>
        <taxon>Mucoromycetes</taxon>
        <taxon>Mucorales</taxon>
        <taxon>Mucorineae</taxon>
        <taxon>Mucoraceae</taxon>
        <taxon>Parasitella</taxon>
    </lineage>
</organism>
<reference evidence="1 2" key="1">
    <citation type="submission" date="2014-09" db="EMBL/GenBank/DDBJ databases">
        <authorList>
            <person name="Ellenberger Sabrina"/>
        </authorList>
    </citation>
    <scope>NUCLEOTIDE SEQUENCE [LARGE SCALE GENOMIC DNA]</scope>
    <source>
        <strain evidence="1 2">CBS 412.66</strain>
    </source>
</reference>